<dbReference type="GeneID" id="4837451"/>
<dbReference type="PANTHER" id="PTHR21576:SF166">
    <property type="entry name" value="ADR278WP"/>
    <property type="match status" value="1"/>
</dbReference>
<dbReference type="AlphaFoldDB" id="A3LN43"/>
<dbReference type="eggNOG" id="ENOG502RWDV">
    <property type="taxonomic scope" value="Eukaryota"/>
</dbReference>
<feature type="transmembrane region" description="Helical" evidence="5">
    <location>
        <begin position="115"/>
        <end position="134"/>
    </location>
</feature>
<evidence type="ECO:0000256" key="4">
    <source>
        <dbReference type="ARBA" id="ARBA00023136"/>
    </source>
</evidence>
<dbReference type="SUPFAM" id="SSF103473">
    <property type="entry name" value="MFS general substrate transporter"/>
    <property type="match status" value="1"/>
</dbReference>
<feature type="transmembrane region" description="Helical" evidence="5">
    <location>
        <begin position="85"/>
        <end position="103"/>
    </location>
</feature>
<dbReference type="GO" id="GO:0000329">
    <property type="term" value="C:fungal-type vacuole membrane"/>
    <property type="evidence" value="ECO:0007669"/>
    <property type="project" value="TreeGrafter"/>
</dbReference>
<evidence type="ECO:0000256" key="3">
    <source>
        <dbReference type="ARBA" id="ARBA00022989"/>
    </source>
</evidence>
<dbReference type="RefSeq" id="XP_001382824.2">
    <property type="nucleotide sequence ID" value="XM_001382787.1"/>
</dbReference>
<dbReference type="PANTHER" id="PTHR21576">
    <property type="entry name" value="UNCHARACTERIZED NODULIN-LIKE PROTEIN"/>
    <property type="match status" value="1"/>
</dbReference>
<proteinExistence type="predicted"/>
<sequence>MQLLHNNIKFVNRFLPHTNHWLILVASVPVSLSCGTLFVYSVYGTQLADRCQLDSSQAANLNISATIGTAFGSVLGGFVTDIYGTQIPMLISCFSISIGYLWLYFQYTRGPQSSLIQLLMAMFLVGIGSVAGYFSSIKAVTISFPLYKGSAQSITIASFAISSLLFSYIATNTFHGDVGRFLRFLSFACGLSIFIGFIFIRVDGHIDAEVEDNIEDATEHNDLKHLTLKQSFSHPVFWYHYFIFAIVQGLGQMYIYSVGFLLKAIHYYYTHKPGRLESEILSLNKLQALHVSIIAIASFLGRLSSGPQSDYLVHKLNSQRHWVLVLGLFLMLAGHLLSSVRINAIFSDLDTVNLYLSVVSALIGYAYGFSFTSYPAIISDLFNIKNFSFIWGAMYTATTFGLTLMTKVFGYVYDVNTVHWDEHEKDFVCAKGSDCYNLTFRITSGLTFLVIAAILGYIYEKRPKKSISL</sequence>
<keyword evidence="3 5" id="KW-1133">Transmembrane helix</keyword>
<accession>A3LN43</accession>
<feature type="transmembrane region" description="Helical" evidence="5">
    <location>
        <begin position="322"/>
        <end position="342"/>
    </location>
</feature>
<dbReference type="EMBL" id="CP000496">
    <property type="protein sequence ID" value="ABN64795.2"/>
    <property type="molecule type" value="Genomic_DNA"/>
</dbReference>
<dbReference type="Pfam" id="PF07690">
    <property type="entry name" value="MFS_1"/>
    <property type="match status" value="1"/>
</dbReference>
<reference evidence="6 7" key="1">
    <citation type="journal article" date="2007" name="Nat. Biotechnol.">
        <title>Genome sequence of the lignocellulose-bioconverting and xylose-fermenting yeast Pichia stipitis.</title>
        <authorList>
            <person name="Jeffries T.W."/>
            <person name="Grigoriev I.V."/>
            <person name="Grimwood J."/>
            <person name="Laplaza J.M."/>
            <person name="Aerts A."/>
            <person name="Salamov A."/>
            <person name="Schmutz J."/>
            <person name="Lindquist E."/>
            <person name="Dehal P."/>
            <person name="Shapiro H."/>
            <person name="Jin Y.S."/>
            <person name="Passoth V."/>
            <person name="Richardson P.M."/>
        </authorList>
    </citation>
    <scope>NUCLEOTIDE SEQUENCE [LARGE SCALE GENOMIC DNA]</scope>
    <source>
        <strain evidence="7">ATCC 58785 / CBS 6054 / NBRC 10063 / NRRL Y-11545</strain>
    </source>
</reference>
<feature type="transmembrane region" description="Helical" evidence="5">
    <location>
        <begin position="440"/>
        <end position="459"/>
    </location>
</feature>
<dbReference type="InterPro" id="IPR036259">
    <property type="entry name" value="MFS_trans_sf"/>
</dbReference>
<feature type="transmembrane region" description="Helical" evidence="5">
    <location>
        <begin position="354"/>
        <end position="377"/>
    </location>
</feature>
<evidence type="ECO:0000256" key="1">
    <source>
        <dbReference type="ARBA" id="ARBA00004141"/>
    </source>
</evidence>
<feature type="transmembrane region" description="Helical" evidence="5">
    <location>
        <begin position="154"/>
        <end position="174"/>
    </location>
</feature>
<comment type="subcellular location">
    <subcellularLocation>
        <location evidence="1">Membrane</location>
        <topology evidence="1">Multi-pass membrane protein</topology>
    </subcellularLocation>
</comment>
<name>A3LN43_PICST</name>
<evidence type="ECO:0000313" key="6">
    <source>
        <dbReference type="EMBL" id="ABN64795.2"/>
    </source>
</evidence>
<dbReference type="OMA" id="TNHWLIL"/>
<keyword evidence="7" id="KW-1185">Reference proteome</keyword>
<keyword evidence="2 5" id="KW-0812">Transmembrane</keyword>
<keyword evidence="4 5" id="KW-0472">Membrane</keyword>
<dbReference type="GO" id="GO:0022857">
    <property type="term" value="F:transmembrane transporter activity"/>
    <property type="evidence" value="ECO:0007669"/>
    <property type="project" value="InterPro"/>
</dbReference>
<feature type="transmembrane region" description="Helical" evidence="5">
    <location>
        <begin position="389"/>
        <end position="413"/>
    </location>
</feature>
<dbReference type="OrthoDB" id="410267at2759"/>
<evidence type="ECO:0000256" key="2">
    <source>
        <dbReference type="ARBA" id="ARBA00022692"/>
    </source>
</evidence>
<protein>
    <submittedName>
        <fullName evidence="6">Hypothetical permease</fullName>
    </submittedName>
</protein>
<dbReference type="HOGENOM" id="CLU_012596_0_1_1"/>
<feature type="transmembrane region" description="Helical" evidence="5">
    <location>
        <begin position="20"/>
        <end position="40"/>
    </location>
</feature>
<feature type="transmembrane region" description="Helical" evidence="5">
    <location>
        <begin position="238"/>
        <end position="262"/>
    </location>
</feature>
<feature type="transmembrane region" description="Helical" evidence="5">
    <location>
        <begin position="181"/>
        <end position="200"/>
    </location>
</feature>
<evidence type="ECO:0000256" key="5">
    <source>
        <dbReference type="SAM" id="Phobius"/>
    </source>
</evidence>
<dbReference type="InParanoid" id="A3LN43"/>
<gene>
    <name evidence="6" type="ORF">PICST_34825</name>
</gene>
<dbReference type="Gene3D" id="1.20.1250.20">
    <property type="entry name" value="MFS general substrate transporter like domains"/>
    <property type="match status" value="2"/>
</dbReference>
<dbReference type="KEGG" id="pic:PICST_34825"/>
<dbReference type="Proteomes" id="UP000002258">
    <property type="component" value="Chromosome 2"/>
</dbReference>
<dbReference type="InterPro" id="IPR011701">
    <property type="entry name" value="MFS"/>
</dbReference>
<evidence type="ECO:0000313" key="7">
    <source>
        <dbReference type="Proteomes" id="UP000002258"/>
    </source>
</evidence>
<organism evidence="6 7">
    <name type="scientific">Scheffersomyces stipitis (strain ATCC 58785 / CBS 6054 / NBRC 10063 / NRRL Y-11545)</name>
    <name type="common">Yeast</name>
    <name type="synonym">Pichia stipitis</name>
    <dbReference type="NCBI Taxonomy" id="322104"/>
    <lineage>
        <taxon>Eukaryota</taxon>
        <taxon>Fungi</taxon>
        <taxon>Dikarya</taxon>
        <taxon>Ascomycota</taxon>
        <taxon>Saccharomycotina</taxon>
        <taxon>Pichiomycetes</taxon>
        <taxon>Debaryomycetaceae</taxon>
        <taxon>Scheffersomyces</taxon>
    </lineage>
</organism>